<dbReference type="Proteomes" id="UP000509702">
    <property type="component" value="Chromosome"/>
</dbReference>
<dbReference type="UniPathway" id="UPA00031">
    <property type="reaction ID" value="UER00007"/>
</dbReference>
<comment type="subcellular location">
    <subcellularLocation>
        <location evidence="2 13">Cytoplasm</location>
    </subcellularLocation>
</comment>
<keyword evidence="10 13" id="KW-0378">Hydrolase</keyword>
<keyword evidence="12 13" id="KW-0368">Histidine biosynthesis</keyword>
<evidence type="ECO:0000256" key="13">
    <source>
        <dbReference type="HAMAP-Rule" id="MF_01020"/>
    </source>
</evidence>
<evidence type="ECO:0000256" key="10">
    <source>
        <dbReference type="ARBA" id="ARBA00022801"/>
    </source>
</evidence>
<evidence type="ECO:0000256" key="8">
    <source>
        <dbReference type="ARBA" id="ARBA00022605"/>
    </source>
</evidence>
<comment type="pathway">
    <text evidence="3 13">Amino-acid biosynthesis; L-histidine biosynthesis; L-histidine from 5-phospho-alpha-D-ribose 1-diphosphate: step 2/9.</text>
</comment>
<dbReference type="InterPro" id="IPR008179">
    <property type="entry name" value="HisE"/>
</dbReference>
<organism evidence="14 15">
    <name type="scientific">Azospirillum oryzae</name>
    <dbReference type="NCBI Taxonomy" id="286727"/>
    <lineage>
        <taxon>Bacteria</taxon>
        <taxon>Pseudomonadati</taxon>
        <taxon>Pseudomonadota</taxon>
        <taxon>Alphaproteobacteria</taxon>
        <taxon>Rhodospirillales</taxon>
        <taxon>Azospirillaceae</taxon>
        <taxon>Azospirillum</taxon>
    </lineage>
</organism>
<keyword evidence="11 13" id="KW-0067">ATP-binding</keyword>
<sequence>MGDKKAVEKAAEKAAALPSAPLSADVLDRLFTTVLARKGADPETSYTAKLYSRGTAKIAQKVGEEAVEAILEAVRGDKAALAAESADLLYHLLVLWADLGLDPAEVWSKLAQREGTSGIDEKKSRKA</sequence>
<dbReference type="EC" id="3.6.1.31" evidence="5 13"/>
<keyword evidence="15" id="KW-1185">Reference proteome</keyword>
<comment type="similarity">
    <text evidence="4 13">Belongs to the PRA-PH family.</text>
</comment>
<evidence type="ECO:0000256" key="1">
    <source>
        <dbReference type="ARBA" id="ARBA00001460"/>
    </source>
</evidence>
<dbReference type="FunFam" id="1.10.287.1080:FF:000002">
    <property type="entry name" value="Histidine biosynthesis bifunctional protein HisIE"/>
    <property type="match status" value="1"/>
</dbReference>
<dbReference type="PANTHER" id="PTHR42945:SF9">
    <property type="entry name" value="HISTIDINE BIOSYNTHESIS BIFUNCTIONAL PROTEIN HISIE"/>
    <property type="match status" value="1"/>
</dbReference>
<dbReference type="GO" id="GO:0005524">
    <property type="term" value="F:ATP binding"/>
    <property type="evidence" value="ECO:0007669"/>
    <property type="project" value="UniProtKB-KW"/>
</dbReference>
<dbReference type="NCBIfam" id="NF001613">
    <property type="entry name" value="PRK00400.1-5"/>
    <property type="match status" value="1"/>
</dbReference>
<dbReference type="EMBL" id="CP054619">
    <property type="protein sequence ID" value="QKS50952.1"/>
    <property type="molecule type" value="Genomic_DNA"/>
</dbReference>
<dbReference type="OrthoDB" id="9814738at2"/>
<dbReference type="RefSeq" id="WP_149200832.1">
    <property type="nucleotide sequence ID" value="NZ_BSOV01000014.1"/>
</dbReference>
<evidence type="ECO:0000256" key="6">
    <source>
        <dbReference type="ARBA" id="ARBA00013336"/>
    </source>
</evidence>
<proteinExistence type="inferred from homology"/>
<dbReference type="Pfam" id="PF01503">
    <property type="entry name" value="PRA-PH"/>
    <property type="match status" value="1"/>
</dbReference>
<evidence type="ECO:0000256" key="5">
    <source>
        <dbReference type="ARBA" id="ARBA00012414"/>
    </source>
</evidence>
<dbReference type="HAMAP" id="MF_01020">
    <property type="entry name" value="HisE"/>
    <property type="match status" value="1"/>
</dbReference>
<keyword evidence="8 13" id="KW-0028">Amino-acid biosynthesis</keyword>
<keyword evidence="7 13" id="KW-0963">Cytoplasm</keyword>
<comment type="catalytic activity">
    <reaction evidence="1 13">
        <text>1-(5-phospho-beta-D-ribosyl)-ATP + H2O = 1-(5-phospho-beta-D-ribosyl)-5'-AMP + diphosphate + H(+)</text>
        <dbReference type="Rhea" id="RHEA:22828"/>
        <dbReference type="ChEBI" id="CHEBI:15377"/>
        <dbReference type="ChEBI" id="CHEBI:15378"/>
        <dbReference type="ChEBI" id="CHEBI:33019"/>
        <dbReference type="ChEBI" id="CHEBI:59457"/>
        <dbReference type="ChEBI" id="CHEBI:73183"/>
        <dbReference type="EC" id="3.6.1.31"/>
    </reaction>
</comment>
<name>A0A6N1AS52_9PROT</name>
<dbReference type="Gene3D" id="1.10.287.1080">
    <property type="entry name" value="MazG-like"/>
    <property type="match status" value="1"/>
</dbReference>
<evidence type="ECO:0000256" key="3">
    <source>
        <dbReference type="ARBA" id="ARBA00005204"/>
    </source>
</evidence>
<dbReference type="InterPro" id="IPR021130">
    <property type="entry name" value="PRib-ATP_PPHydrolase-like"/>
</dbReference>
<dbReference type="PANTHER" id="PTHR42945">
    <property type="entry name" value="HISTIDINE BIOSYNTHESIS BIFUNCTIONAL PROTEIN"/>
    <property type="match status" value="1"/>
</dbReference>
<dbReference type="GO" id="GO:0000105">
    <property type="term" value="P:L-histidine biosynthetic process"/>
    <property type="evidence" value="ECO:0007669"/>
    <property type="project" value="UniProtKB-UniRule"/>
</dbReference>
<evidence type="ECO:0000256" key="11">
    <source>
        <dbReference type="ARBA" id="ARBA00022840"/>
    </source>
</evidence>
<gene>
    <name evidence="13" type="primary">hisE</name>
    <name evidence="14" type="ORF">HUE56_10490</name>
</gene>
<evidence type="ECO:0000313" key="15">
    <source>
        <dbReference type="Proteomes" id="UP000509702"/>
    </source>
</evidence>
<evidence type="ECO:0000256" key="2">
    <source>
        <dbReference type="ARBA" id="ARBA00004496"/>
    </source>
</evidence>
<evidence type="ECO:0000313" key="14">
    <source>
        <dbReference type="EMBL" id="QKS50952.1"/>
    </source>
</evidence>
<evidence type="ECO:0000256" key="9">
    <source>
        <dbReference type="ARBA" id="ARBA00022741"/>
    </source>
</evidence>
<dbReference type="AlphaFoldDB" id="A0A6N1AS52"/>
<reference evidence="14 15" key="1">
    <citation type="submission" date="2020-06" db="EMBL/GenBank/DDBJ databases">
        <title>Complete genome of Azosprillum oryzae KACC14407.</title>
        <authorList>
            <person name="Kim M."/>
            <person name="Park Y.-J."/>
            <person name="Shin J.-H."/>
        </authorList>
    </citation>
    <scope>NUCLEOTIDE SEQUENCE [LARGE SCALE GENOMIC DNA]</scope>
    <source>
        <strain evidence="14 15">KACC 14407</strain>
    </source>
</reference>
<dbReference type="NCBIfam" id="NF001611">
    <property type="entry name" value="PRK00400.1-3"/>
    <property type="match status" value="1"/>
</dbReference>
<evidence type="ECO:0000256" key="7">
    <source>
        <dbReference type="ARBA" id="ARBA00022490"/>
    </source>
</evidence>
<evidence type="ECO:0000256" key="12">
    <source>
        <dbReference type="ARBA" id="ARBA00023102"/>
    </source>
</evidence>
<keyword evidence="9 13" id="KW-0547">Nucleotide-binding</keyword>
<dbReference type="KEGG" id="aoz:HUE56_10490"/>
<protein>
    <recommendedName>
        <fullName evidence="6 13">Phosphoribosyl-ATP pyrophosphatase</fullName>
        <shortName evidence="13">PRA-PH</shortName>
        <ecNumber evidence="5 13">3.6.1.31</ecNumber>
    </recommendedName>
</protein>
<dbReference type="GO" id="GO:0005737">
    <property type="term" value="C:cytoplasm"/>
    <property type="evidence" value="ECO:0007669"/>
    <property type="project" value="UniProtKB-SubCell"/>
</dbReference>
<dbReference type="NCBIfam" id="TIGR03188">
    <property type="entry name" value="histidine_hisI"/>
    <property type="match status" value="1"/>
</dbReference>
<dbReference type="CDD" id="cd11534">
    <property type="entry name" value="NTP-PPase_HisIE_like"/>
    <property type="match status" value="1"/>
</dbReference>
<evidence type="ECO:0000256" key="4">
    <source>
        <dbReference type="ARBA" id="ARBA00009392"/>
    </source>
</evidence>
<accession>A0A6N1AS52</accession>
<dbReference type="GO" id="GO:0004636">
    <property type="term" value="F:phosphoribosyl-ATP diphosphatase activity"/>
    <property type="evidence" value="ECO:0007669"/>
    <property type="project" value="UniProtKB-UniRule"/>
</dbReference>
<dbReference type="SUPFAM" id="SSF101386">
    <property type="entry name" value="all-alpha NTP pyrophosphatases"/>
    <property type="match status" value="1"/>
</dbReference>